<dbReference type="Gene3D" id="3.40.50.150">
    <property type="entry name" value="Vaccinia Virus protein VP39"/>
    <property type="match status" value="1"/>
</dbReference>
<dbReference type="GO" id="GO:0005634">
    <property type="term" value="C:nucleus"/>
    <property type="evidence" value="ECO:0007669"/>
    <property type="project" value="TreeGrafter"/>
</dbReference>
<feature type="region of interest" description="Disordered" evidence="13">
    <location>
        <begin position="608"/>
        <end position="632"/>
    </location>
</feature>
<dbReference type="EC" id="2.1.1.216" evidence="10"/>
<evidence type="ECO:0000256" key="9">
    <source>
        <dbReference type="ARBA" id="ARBA00023163"/>
    </source>
</evidence>
<proteinExistence type="inferred from homology"/>
<evidence type="ECO:0000256" key="5">
    <source>
        <dbReference type="ARBA" id="ARBA00022694"/>
    </source>
</evidence>
<evidence type="ECO:0000259" key="14">
    <source>
        <dbReference type="PROSITE" id="PS50888"/>
    </source>
</evidence>
<protein>
    <recommendedName>
        <fullName evidence="10">tRNA (guanine(26)-N(2))-dimethyltransferase</fullName>
        <ecNumber evidence="10">2.1.1.216</ecNumber>
    </recommendedName>
</protein>
<keyword evidence="8" id="KW-0238">DNA-binding</keyword>
<keyword evidence="5 12" id="KW-0819">tRNA processing</keyword>
<evidence type="ECO:0000313" key="16">
    <source>
        <dbReference type="Proteomes" id="UP000710432"/>
    </source>
</evidence>
<accession>A0A8J6GZ31</accession>
<dbReference type="EMBL" id="JAATJU010006900">
    <property type="protein sequence ID" value="KAH0519212.1"/>
    <property type="molecule type" value="Genomic_DNA"/>
</dbReference>
<dbReference type="InterPro" id="IPR011598">
    <property type="entry name" value="bHLH_dom"/>
</dbReference>
<dbReference type="CDD" id="cd19705">
    <property type="entry name" value="bHLH_TS_LYL1"/>
    <property type="match status" value="1"/>
</dbReference>
<dbReference type="GO" id="GO:0000049">
    <property type="term" value="F:tRNA binding"/>
    <property type="evidence" value="ECO:0007669"/>
    <property type="project" value="UniProtKB-UniRule"/>
</dbReference>
<keyword evidence="4 12" id="KW-0949">S-adenosyl-L-methionine</keyword>
<evidence type="ECO:0000313" key="15">
    <source>
        <dbReference type="EMBL" id="KAH0519212.1"/>
    </source>
</evidence>
<sequence length="901" mass="98192">MENGTQPCQERPPAAPEATITEGAAKIVFPNANEVFYNPVQEFNRDLTCAVITEFARIHLGAKGIQIKVPGEKDLQKVSGNLSEQEEEKAEQEERETLASGEQPRTAAVGEICEEGLRVLEGLAASGLRSIRFALEVPGLRSVIANDASARAVELMDRNVHLNCVAHLVQPNQADARMLMYQHQKASERFDVIDLDPYGSPAPFLDAAVQAVNDGGLLCVTCTDMAVLAGNSGETCYSKYGAMAIKSRACHEMALRIVLHSLDLHANCYQRFVVPLISISADFYVRVFVRVFTGQAKVKASASKQALVFQCVGCGAFYLQRLGKASRDPGGRVKFSAACGPPVTPECEHCGQRHQLGGPIWADPIHDLDFVGRVLEAVTTNPGRFHTSKRIQGVLSVVTEELPDVPLYYTLDHLSSTIHCNTPSLLQLRSALLHAGFRVSLSHACKNAVKTDAPPQALWDIMRCWEKECPVKRERLSESSPAFLILAVEPRLKANFNIREDANPSSRQQGLKRFQANPEANWGPRPRARPGVPVSEGTSAVTHTALQRLWSLLILSSQTVQRPPPRSSLDQRLLLGALVGQVSIPSLGSMCPPQAQAEVGSAMTEKVEMVHASSPAPAPPPKPASPGPLPAEVDHRNPACTPWLPPGVPVINLGHTRPTGAAMPTTELSALRPSLLQLAALGAAPPTLALHYHPHPFLNSVYIGPAGPFSIFPHSRLKRRPSHGELDLAEAHTRFKPKRVLVVFSEDSSECPLACTLMLLFRSSGHQPQKVARRVFTNSRERWRQQHVNGAFAELRKLLPTHPPDRKLSKNEVLRLAMKYIGFLVRLLRDQAAVLSSGPSAPEPRKPPAHRGVESGARCGARHRMEAACSQPVLPGDCDDDPNGSVRPIKMEQTALSPEVR</sequence>
<evidence type="ECO:0000256" key="2">
    <source>
        <dbReference type="ARBA" id="ARBA00022603"/>
    </source>
</evidence>
<keyword evidence="9" id="KW-0804">Transcription</keyword>
<evidence type="ECO:0000256" key="4">
    <source>
        <dbReference type="ARBA" id="ARBA00022691"/>
    </source>
</evidence>
<feature type="region of interest" description="Disordered" evidence="13">
    <location>
        <begin position="836"/>
        <end position="901"/>
    </location>
</feature>
<dbReference type="Pfam" id="PF00010">
    <property type="entry name" value="HLH"/>
    <property type="match status" value="1"/>
</dbReference>
<dbReference type="SUPFAM" id="SSF53335">
    <property type="entry name" value="S-adenosyl-L-methionine-dependent methyltransferases"/>
    <property type="match status" value="1"/>
</dbReference>
<dbReference type="InterPro" id="IPR036638">
    <property type="entry name" value="HLH_DNA-bd_sf"/>
</dbReference>
<keyword evidence="3 12" id="KW-0808">Transferase</keyword>
<feature type="domain" description="BHLH" evidence="14">
    <location>
        <begin position="772"/>
        <end position="824"/>
    </location>
</feature>
<dbReference type="Pfam" id="PF02005">
    <property type="entry name" value="TRM"/>
    <property type="match status" value="1"/>
</dbReference>
<organism evidence="15 16">
    <name type="scientific">Microtus ochrogaster</name>
    <name type="common">Prairie vole</name>
    <dbReference type="NCBI Taxonomy" id="79684"/>
    <lineage>
        <taxon>Eukaryota</taxon>
        <taxon>Metazoa</taxon>
        <taxon>Chordata</taxon>
        <taxon>Craniata</taxon>
        <taxon>Vertebrata</taxon>
        <taxon>Euteleostomi</taxon>
        <taxon>Mammalia</taxon>
        <taxon>Eutheria</taxon>
        <taxon>Euarchontoglires</taxon>
        <taxon>Glires</taxon>
        <taxon>Rodentia</taxon>
        <taxon>Myomorpha</taxon>
        <taxon>Muroidea</taxon>
        <taxon>Cricetidae</taxon>
        <taxon>Arvicolinae</taxon>
        <taxon>Microtus</taxon>
    </lineage>
</organism>
<evidence type="ECO:0000256" key="1">
    <source>
        <dbReference type="ARBA" id="ARBA00022555"/>
    </source>
</evidence>
<evidence type="ECO:0000256" key="11">
    <source>
        <dbReference type="ARBA" id="ARBA00051897"/>
    </source>
</evidence>
<dbReference type="Proteomes" id="UP000710432">
    <property type="component" value="Unassembled WGS sequence"/>
</dbReference>
<dbReference type="SUPFAM" id="SSF47459">
    <property type="entry name" value="HLH, helix-loop-helix DNA-binding domain"/>
    <property type="match status" value="1"/>
</dbReference>
<keyword evidence="6 12" id="KW-0694">RNA-binding</keyword>
<dbReference type="CDD" id="cd02440">
    <property type="entry name" value="AdoMet_MTases"/>
    <property type="match status" value="1"/>
</dbReference>
<dbReference type="GO" id="GO:0002940">
    <property type="term" value="P:tRNA N2-guanine methylation"/>
    <property type="evidence" value="ECO:0007669"/>
    <property type="project" value="TreeGrafter"/>
</dbReference>
<feature type="compositionally biased region" description="Pro residues" evidence="13">
    <location>
        <begin position="616"/>
        <end position="629"/>
    </location>
</feature>
<evidence type="ECO:0000256" key="10">
    <source>
        <dbReference type="ARBA" id="ARBA00039099"/>
    </source>
</evidence>
<reference evidence="15" key="1">
    <citation type="submission" date="2020-03" db="EMBL/GenBank/DDBJ databases">
        <title>Studies in the Genomics of Life Span.</title>
        <authorList>
            <person name="Glass D."/>
        </authorList>
    </citation>
    <scope>NUCLEOTIDE SEQUENCE</scope>
    <source>
        <strain evidence="15">LTLLF</strain>
        <tissue evidence="15">Muscle</tissue>
    </source>
</reference>
<comment type="similarity">
    <text evidence="12">Belongs to the class I-like SAM-binding methyltransferase superfamily. Trm1 family.</text>
</comment>
<dbReference type="NCBIfam" id="TIGR00308">
    <property type="entry name" value="TRM1"/>
    <property type="match status" value="1"/>
</dbReference>
<dbReference type="InterPro" id="IPR042296">
    <property type="entry name" value="tRNA_met_Trm1_C"/>
</dbReference>
<dbReference type="PROSITE" id="PS50888">
    <property type="entry name" value="BHLH"/>
    <property type="match status" value="1"/>
</dbReference>
<name>A0A8J6GZ31_MICOH</name>
<keyword evidence="7" id="KW-0805">Transcription regulation</keyword>
<evidence type="ECO:0000256" key="3">
    <source>
        <dbReference type="ARBA" id="ARBA00022679"/>
    </source>
</evidence>
<dbReference type="PANTHER" id="PTHR10631">
    <property type="entry name" value="N 2 ,N 2 -DIMETHYLGUANOSINE TRNA METHYLTRANSFERASE"/>
    <property type="match status" value="1"/>
</dbReference>
<evidence type="ECO:0000256" key="8">
    <source>
        <dbReference type="ARBA" id="ARBA00023125"/>
    </source>
</evidence>
<evidence type="ECO:0000256" key="7">
    <source>
        <dbReference type="ARBA" id="ARBA00023015"/>
    </source>
</evidence>
<dbReference type="AlphaFoldDB" id="A0A8J6GZ31"/>
<dbReference type="GO" id="GO:0003677">
    <property type="term" value="F:DNA binding"/>
    <property type="evidence" value="ECO:0007669"/>
    <property type="project" value="UniProtKB-KW"/>
</dbReference>
<feature type="region of interest" description="Disordered" evidence="13">
    <location>
        <begin position="79"/>
        <end position="104"/>
    </location>
</feature>
<feature type="compositionally biased region" description="Low complexity" evidence="13">
    <location>
        <begin position="523"/>
        <end position="534"/>
    </location>
</feature>
<dbReference type="PANTHER" id="PTHR10631:SF3">
    <property type="entry name" value="TRNA (GUANINE(26)-N(2))-DIMETHYLTRANSFERASE"/>
    <property type="match status" value="1"/>
</dbReference>
<dbReference type="InterPro" id="IPR029063">
    <property type="entry name" value="SAM-dependent_MTases_sf"/>
</dbReference>
<dbReference type="FunFam" id="3.30.56.70:FF:000001">
    <property type="entry name" value="tRNA (guanine(26)-N(2))-dimethyltransferase"/>
    <property type="match status" value="1"/>
</dbReference>
<dbReference type="InterPro" id="IPR002905">
    <property type="entry name" value="Trm1"/>
</dbReference>
<gene>
    <name evidence="15" type="ORF">LTLLF_112515</name>
</gene>
<dbReference type="GO" id="GO:0160104">
    <property type="term" value="F:tRNA (guanine(26)-N2)-dimethyltransferase activity"/>
    <property type="evidence" value="ECO:0007669"/>
    <property type="project" value="UniProtKB-EC"/>
</dbReference>
<dbReference type="Gene3D" id="3.30.56.70">
    <property type="entry name" value="N2,N2-dimethylguanosine tRNA methyltransferase, C-terminal domain"/>
    <property type="match status" value="1"/>
</dbReference>
<keyword evidence="2 12" id="KW-0489">Methyltransferase</keyword>
<evidence type="ECO:0000256" key="13">
    <source>
        <dbReference type="SAM" id="MobiDB-lite"/>
    </source>
</evidence>
<dbReference type="GO" id="GO:0046983">
    <property type="term" value="F:protein dimerization activity"/>
    <property type="evidence" value="ECO:0007669"/>
    <property type="project" value="InterPro"/>
</dbReference>
<dbReference type="Gene3D" id="4.10.280.10">
    <property type="entry name" value="Helix-loop-helix DNA-binding domain"/>
    <property type="match status" value="1"/>
</dbReference>
<evidence type="ECO:0000256" key="6">
    <source>
        <dbReference type="ARBA" id="ARBA00022884"/>
    </source>
</evidence>
<feature type="region of interest" description="Disordered" evidence="13">
    <location>
        <begin position="515"/>
        <end position="538"/>
    </location>
</feature>
<dbReference type="PROSITE" id="PS51626">
    <property type="entry name" value="SAM_MT_TRM1"/>
    <property type="match status" value="1"/>
</dbReference>
<evidence type="ECO:0000256" key="12">
    <source>
        <dbReference type="PROSITE-ProRule" id="PRU00958"/>
    </source>
</evidence>
<feature type="compositionally biased region" description="Acidic residues" evidence="13">
    <location>
        <begin position="84"/>
        <end position="94"/>
    </location>
</feature>
<comment type="caution">
    <text evidence="15">The sequence shown here is derived from an EMBL/GenBank/DDBJ whole genome shotgun (WGS) entry which is preliminary data.</text>
</comment>
<dbReference type="SMART" id="SM00353">
    <property type="entry name" value="HLH"/>
    <property type="match status" value="1"/>
</dbReference>
<dbReference type="FunFam" id="4.10.280.10:FF:000015">
    <property type="entry name" value="T-cell acute lymphocytic leukemia 1"/>
    <property type="match status" value="1"/>
</dbReference>
<keyword evidence="1 12" id="KW-0820">tRNA-binding</keyword>
<comment type="catalytic activity">
    <reaction evidence="11">
        <text>guanosine(26) in tRNA + 2 S-adenosyl-L-methionine = N(2)-dimethylguanosine(26) in tRNA + 2 S-adenosyl-L-homocysteine + 2 H(+)</text>
        <dbReference type="Rhea" id="RHEA:43140"/>
        <dbReference type="Rhea" id="RHEA-COMP:10359"/>
        <dbReference type="Rhea" id="RHEA-COMP:10360"/>
        <dbReference type="ChEBI" id="CHEBI:15378"/>
        <dbReference type="ChEBI" id="CHEBI:57856"/>
        <dbReference type="ChEBI" id="CHEBI:59789"/>
        <dbReference type="ChEBI" id="CHEBI:74269"/>
        <dbReference type="ChEBI" id="CHEBI:74513"/>
        <dbReference type="EC" id="2.1.1.216"/>
    </reaction>
</comment>